<evidence type="ECO:0000313" key="2">
    <source>
        <dbReference type="Proteomes" id="UP000799539"/>
    </source>
</evidence>
<dbReference type="InterPro" id="IPR016169">
    <property type="entry name" value="FAD-bd_PCMH_sub2"/>
</dbReference>
<reference evidence="1" key="1">
    <citation type="journal article" date="2020" name="Stud. Mycol.">
        <title>101 Dothideomycetes genomes: a test case for predicting lifestyles and emergence of pathogens.</title>
        <authorList>
            <person name="Haridas S."/>
            <person name="Albert R."/>
            <person name="Binder M."/>
            <person name="Bloem J."/>
            <person name="Labutti K."/>
            <person name="Salamov A."/>
            <person name="Andreopoulos B."/>
            <person name="Baker S."/>
            <person name="Barry K."/>
            <person name="Bills G."/>
            <person name="Bluhm B."/>
            <person name="Cannon C."/>
            <person name="Castanera R."/>
            <person name="Culley D."/>
            <person name="Daum C."/>
            <person name="Ezra D."/>
            <person name="Gonzalez J."/>
            <person name="Henrissat B."/>
            <person name="Kuo A."/>
            <person name="Liang C."/>
            <person name="Lipzen A."/>
            <person name="Lutzoni F."/>
            <person name="Magnuson J."/>
            <person name="Mondo S."/>
            <person name="Nolan M."/>
            <person name="Ohm R."/>
            <person name="Pangilinan J."/>
            <person name="Park H.-J."/>
            <person name="Ramirez L."/>
            <person name="Alfaro M."/>
            <person name="Sun H."/>
            <person name="Tritt A."/>
            <person name="Yoshinaga Y."/>
            <person name="Zwiers L.-H."/>
            <person name="Turgeon B."/>
            <person name="Goodwin S."/>
            <person name="Spatafora J."/>
            <person name="Crous P."/>
            <person name="Grigoriev I."/>
        </authorList>
    </citation>
    <scope>NUCLEOTIDE SEQUENCE</scope>
    <source>
        <strain evidence="1">SCOH1-5</strain>
    </source>
</reference>
<dbReference type="Gene3D" id="3.40.462.20">
    <property type="match status" value="1"/>
</dbReference>
<dbReference type="Proteomes" id="UP000799539">
    <property type="component" value="Unassembled WGS sequence"/>
</dbReference>
<dbReference type="EMBL" id="ML992663">
    <property type="protein sequence ID" value="KAF2217239.1"/>
    <property type="molecule type" value="Genomic_DNA"/>
</dbReference>
<protein>
    <submittedName>
        <fullName evidence="1">Uncharacterized protein</fullName>
    </submittedName>
</protein>
<name>A0A6A6FV36_9PEZI</name>
<sequence length="144" mass="16155">MNSGSVQIHTLYQPVPTIFAKHGFKKGRNVMGLDGYDDTLIMYQTYFQWKDTANDQAIEEQSKWLRDDSKSFAATVGADVDWLYFNYTDKDQKAPEGYGAENVATIRAAAQKYDPQGVFQNMVPGGFKISRVSMPLSSSGHLEL</sequence>
<gene>
    <name evidence="1" type="ORF">CERZMDRAFT_93290</name>
</gene>
<organism evidence="1 2">
    <name type="scientific">Cercospora zeae-maydis SCOH1-5</name>
    <dbReference type="NCBI Taxonomy" id="717836"/>
    <lineage>
        <taxon>Eukaryota</taxon>
        <taxon>Fungi</taxon>
        <taxon>Dikarya</taxon>
        <taxon>Ascomycota</taxon>
        <taxon>Pezizomycotina</taxon>
        <taxon>Dothideomycetes</taxon>
        <taxon>Dothideomycetidae</taxon>
        <taxon>Mycosphaerellales</taxon>
        <taxon>Mycosphaerellaceae</taxon>
        <taxon>Cercospora</taxon>
    </lineage>
</organism>
<dbReference type="AlphaFoldDB" id="A0A6A6FV36"/>
<evidence type="ECO:0000313" key="1">
    <source>
        <dbReference type="EMBL" id="KAF2217239.1"/>
    </source>
</evidence>
<dbReference type="OrthoDB" id="2151789at2759"/>
<dbReference type="Gene3D" id="3.30.465.10">
    <property type="match status" value="1"/>
</dbReference>
<proteinExistence type="predicted"/>
<keyword evidence="2" id="KW-1185">Reference proteome</keyword>
<accession>A0A6A6FV36</accession>